<evidence type="ECO:0000256" key="9">
    <source>
        <dbReference type="ARBA" id="ARBA00048367"/>
    </source>
</evidence>
<feature type="domain" description="Protein kinase" evidence="12">
    <location>
        <begin position="6"/>
        <end position="290"/>
    </location>
</feature>
<dbReference type="GO" id="GO:0010468">
    <property type="term" value="P:regulation of gene expression"/>
    <property type="evidence" value="ECO:0007669"/>
    <property type="project" value="TreeGrafter"/>
</dbReference>
<dbReference type="GO" id="GO:0030332">
    <property type="term" value="F:cyclin binding"/>
    <property type="evidence" value="ECO:0007669"/>
    <property type="project" value="TreeGrafter"/>
</dbReference>
<proteinExistence type="inferred from homology"/>
<dbReference type="PROSITE" id="PS00108">
    <property type="entry name" value="PROTEIN_KINASE_ST"/>
    <property type="match status" value="1"/>
</dbReference>
<comment type="catalytic activity">
    <reaction evidence="9">
        <text>L-seryl-[protein] + ATP = O-phospho-L-seryl-[protein] + ADP + H(+)</text>
        <dbReference type="Rhea" id="RHEA:17989"/>
        <dbReference type="Rhea" id="RHEA-COMP:9863"/>
        <dbReference type="Rhea" id="RHEA-COMP:11604"/>
        <dbReference type="ChEBI" id="CHEBI:15378"/>
        <dbReference type="ChEBI" id="CHEBI:29999"/>
        <dbReference type="ChEBI" id="CHEBI:30616"/>
        <dbReference type="ChEBI" id="CHEBI:83421"/>
        <dbReference type="ChEBI" id="CHEBI:456216"/>
        <dbReference type="EC" id="2.7.11.22"/>
    </reaction>
</comment>
<dbReference type="InterPro" id="IPR050108">
    <property type="entry name" value="CDK"/>
</dbReference>
<evidence type="ECO:0000256" key="8">
    <source>
        <dbReference type="ARBA" id="ARBA00047811"/>
    </source>
</evidence>
<dbReference type="Gene3D" id="3.30.200.20">
    <property type="entry name" value="Phosphorylase Kinase, domain 1"/>
    <property type="match status" value="1"/>
</dbReference>
<dbReference type="GO" id="GO:0005634">
    <property type="term" value="C:nucleus"/>
    <property type="evidence" value="ECO:0007669"/>
    <property type="project" value="TreeGrafter"/>
</dbReference>
<dbReference type="GO" id="GO:0007165">
    <property type="term" value="P:signal transduction"/>
    <property type="evidence" value="ECO:0007669"/>
    <property type="project" value="TreeGrafter"/>
</dbReference>
<dbReference type="AlphaFoldDB" id="A0AAJ6QSM5"/>
<dbReference type="InterPro" id="IPR008271">
    <property type="entry name" value="Ser/Thr_kinase_AS"/>
</dbReference>
<dbReference type="GO" id="GO:0005524">
    <property type="term" value="F:ATP binding"/>
    <property type="evidence" value="ECO:0007669"/>
    <property type="project" value="UniProtKB-UniRule"/>
</dbReference>
<comment type="catalytic activity">
    <reaction evidence="8">
        <text>L-threonyl-[protein] + ATP = O-phospho-L-threonyl-[protein] + ADP + H(+)</text>
        <dbReference type="Rhea" id="RHEA:46608"/>
        <dbReference type="Rhea" id="RHEA-COMP:11060"/>
        <dbReference type="Rhea" id="RHEA-COMP:11605"/>
        <dbReference type="ChEBI" id="CHEBI:15378"/>
        <dbReference type="ChEBI" id="CHEBI:30013"/>
        <dbReference type="ChEBI" id="CHEBI:30616"/>
        <dbReference type="ChEBI" id="CHEBI:61977"/>
        <dbReference type="ChEBI" id="CHEBI:456216"/>
        <dbReference type="EC" id="2.7.11.22"/>
    </reaction>
</comment>
<dbReference type="RefSeq" id="XP_003742431.1">
    <property type="nucleotide sequence ID" value="XM_003742383.2"/>
</dbReference>
<dbReference type="Gene3D" id="1.10.510.10">
    <property type="entry name" value="Transferase(Phosphotransferase) domain 1"/>
    <property type="match status" value="1"/>
</dbReference>
<feature type="binding site" evidence="10">
    <location>
        <position position="35"/>
    </location>
    <ligand>
        <name>ATP</name>
        <dbReference type="ChEBI" id="CHEBI:30616"/>
    </ligand>
</feature>
<dbReference type="CTD" id="1017"/>
<evidence type="ECO:0000256" key="10">
    <source>
        <dbReference type="PROSITE-ProRule" id="PRU10141"/>
    </source>
</evidence>
<dbReference type="Proteomes" id="UP000694867">
    <property type="component" value="Unplaced"/>
</dbReference>
<dbReference type="FunFam" id="1.10.510.10:FF:000706">
    <property type="entry name" value="Cyclin-dependent kinase 1"/>
    <property type="match status" value="1"/>
</dbReference>
<dbReference type="GO" id="GO:0000307">
    <property type="term" value="C:cyclin-dependent protein kinase holoenzyme complex"/>
    <property type="evidence" value="ECO:0007669"/>
    <property type="project" value="TreeGrafter"/>
</dbReference>
<keyword evidence="3 11" id="KW-0723">Serine/threonine-protein kinase</keyword>
<evidence type="ECO:0000256" key="3">
    <source>
        <dbReference type="ARBA" id="ARBA00022527"/>
    </source>
</evidence>
<evidence type="ECO:0000256" key="5">
    <source>
        <dbReference type="ARBA" id="ARBA00022741"/>
    </source>
</evidence>
<keyword evidence="4" id="KW-0808">Transferase</keyword>
<keyword evidence="13" id="KW-1185">Reference proteome</keyword>
<dbReference type="PANTHER" id="PTHR24056:SF254">
    <property type="entry name" value="CYCLIN-DEPENDENT KINASE 2"/>
    <property type="match status" value="1"/>
</dbReference>
<dbReference type="EC" id="2.7.11.22" evidence="2"/>
<evidence type="ECO:0000256" key="6">
    <source>
        <dbReference type="ARBA" id="ARBA00022777"/>
    </source>
</evidence>
<name>A0AAJ6QSM5_9ACAR</name>
<evidence type="ECO:0000313" key="14">
    <source>
        <dbReference type="RefSeq" id="XP_003742431.1"/>
    </source>
</evidence>
<dbReference type="GO" id="GO:0010389">
    <property type="term" value="P:regulation of G2/M transition of mitotic cell cycle"/>
    <property type="evidence" value="ECO:0007669"/>
    <property type="project" value="TreeGrafter"/>
</dbReference>
<organism evidence="13 14">
    <name type="scientific">Galendromus occidentalis</name>
    <name type="common">western predatory mite</name>
    <dbReference type="NCBI Taxonomy" id="34638"/>
    <lineage>
        <taxon>Eukaryota</taxon>
        <taxon>Metazoa</taxon>
        <taxon>Ecdysozoa</taxon>
        <taxon>Arthropoda</taxon>
        <taxon>Chelicerata</taxon>
        <taxon>Arachnida</taxon>
        <taxon>Acari</taxon>
        <taxon>Parasitiformes</taxon>
        <taxon>Mesostigmata</taxon>
        <taxon>Gamasina</taxon>
        <taxon>Phytoseioidea</taxon>
        <taxon>Phytoseiidae</taxon>
        <taxon>Typhlodrominae</taxon>
        <taxon>Galendromus</taxon>
    </lineage>
</organism>
<dbReference type="GeneID" id="100897682"/>
<dbReference type="FunFam" id="3.30.200.20:FF:000215">
    <property type="entry name" value="Cyclin-dependent kinase 2 (CDK2L)"/>
    <property type="match status" value="1"/>
</dbReference>
<dbReference type="Pfam" id="PF00069">
    <property type="entry name" value="Pkinase"/>
    <property type="match status" value="1"/>
</dbReference>
<dbReference type="PROSITE" id="PS50011">
    <property type="entry name" value="PROTEIN_KINASE_DOM"/>
    <property type="match status" value="1"/>
</dbReference>
<dbReference type="PROSITE" id="PS00107">
    <property type="entry name" value="PROTEIN_KINASE_ATP"/>
    <property type="match status" value="1"/>
</dbReference>
<keyword evidence="6 14" id="KW-0418">Kinase</keyword>
<evidence type="ECO:0000256" key="4">
    <source>
        <dbReference type="ARBA" id="ARBA00022679"/>
    </source>
</evidence>
<dbReference type="SUPFAM" id="SSF56112">
    <property type="entry name" value="Protein kinase-like (PK-like)"/>
    <property type="match status" value="1"/>
</dbReference>
<dbReference type="GO" id="GO:0051446">
    <property type="term" value="P:positive regulation of meiotic cell cycle"/>
    <property type="evidence" value="ECO:0007669"/>
    <property type="project" value="UniProtKB-ARBA"/>
</dbReference>
<accession>A0AAJ6QSM5</accession>
<reference evidence="14" key="1">
    <citation type="submission" date="2025-08" db="UniProtKB">
        <authorList>
            <consortium name="RefSeq"/>
        </authorList>
    </citation>
    <scope>IDENTIFICATION</scope>
</reference>
<dbReference type="GO" id="GO:0004693">
    <property type="term" value="F:cyclin-dependent protein serine/threonine kinase activity"/>
    <property type="evidence" value="ECO:0007669"/>
    <property type="project" value="UniProtKB-EC"/>
</dbReference>
<evidence type="ECO:0000256" key="1">
    <source>
        <dbReference type="ARBA" id="ARBA00006485"/>
    </source>
</evidence>
<gene>
    <name evidence="14" type="primary">LOC100897682</name>
</gene>
<dbReference type="KEGG" id="goe:100897682"/>
<keyword evidence="7 10" id="KW-0067">ATP-binding</keyword>
<dbReference type="SMART" id="SM00220">
    <property type="entry name" value="S_TKc"/>
    <property type="match status" value="1"/>
</dbReference>
<protein>
    <recommendedName>
        <fullName evidence="2">cyclin-dependent kinase</fullName>
        <ecNumber evidence="2">2.7.11.22</ecNumber>
    </recommendedName>
</protein>
<evidence type="ECO:0000259" key="12">
    <source>
        <dbReference type="PROSITE" id="PS50011"/>
    </source>
</evidence>
<dbReference type="GO" id="GO:0000082">
    <property type="term" value="P:G1/S transition of mitotic cell cycle"/>
    <property type="evidence" value="ECO:0007669"/>
    <property type="project" value="TreeGrafter"/>
</dbReference>
<comment type="similarity">
    <text evidence="1">Belongs to the protein kinase superfamily. CMGC Ser/Thr protein kinase family. CDC2/CDKX subfamily.</text>
</comment>
<dbReference type="GO" id="GO:0090068">
    <property type="term" value="P:positive regulation of cell cycle process"/>
    <property type="evidence" value="ECO:0007669"/>
    <property type="project" value="UniProtKB-ARBA"/>
</dbReference>
<evidence type="ECO:0000256" key="11">
    <source>
        <dbReference type="RuleBase" id="RU000304"/>
    </source>
</evidence>
<dbReference type="InterPro" id="IPR000719">
    <property type="entry name" value="Prot_kinase_dom"/>
</dbReference>
<sequence length="301" mass="34314">MEIENFDDVTKIGEGTYGVVFKAHNTVTGDSVALKKIKLDKELEGVPSTTLREIATLKNLKHPNVVRLLDIIPSSNSLYLVFEFMTCDLKRLFERAISSKTRLSEQLIKGYAWQLLQGLDYCHQHMILHRDLKPQNLLIDSQGHIKLADFGLARAFNLPARQYTHEVITLWYRPPEILLGSKLYDMVVDIWSLGTIIAEMSNLVCLFPGDSEIDQLFRIFRILGTPNESSWPGVTEMPDYKPTFPKWQAKSVENHLPHLSPDGRNLIASMLVLNPSKRVSALEALKHRYFLNVSIHKPLPI</sequence>
<evidence type="ECO:0000256" key="2">
    <source>
        <dbReference type="ARBA" id="ARBA00012425"/>
    </source>
</evidence>
<dbReference type="InterPro" id="IPR017441">
    <property type="entry name" value="Protein_kinase_ATP_BS"/>
</dbReference>
<dbReference type="InterPro" id="IPR011009">
    <property type="entry name" value="Kinase-like_dom_sf"/>
</dbReference>
<evidence type="ECO:0000256" key="7">
    <source>
        <dbReference type="ARBA" id="ARBA00022840"/>
    </source>
</evidence>
<keyword evidence="5 10" id="KW-0547">Nucleotide-binding</keyword>
<dbReference type="PANTHER" id="PTHR24056">
    <property type="entry name" value="CELL DIVISION PROTEIN KINASE"/>
    <property type="match status" value="1"/>
</dbReference>
<evidence type="ECO:0000313" key="13">
    <source>
        <dbReference type="Proteomes" id="UP000694867"/>
    </source>
</evidence>
<dbReference type="GO" id="GO:0005737">
    <property type="term" value="C:cytoplasm"/>
    <property type="evidence" value="ECO:0007669"/>
    <property type="project" value="TreeGrafter"/>
</dbReference>
<dbReference type="CDD" id="cd07829">
    <property type="entry name" value="STKc_CDK_like"/>
    <property type="match status" value="1"/>
</dbReference>